<proteinExistence type="predicted"/>
<feature type="compositionally biased region" description="Low complexity" evidence="1">
    <location>
        <begin position="120"/>
        <end position="145"/>
    </location>
</feature>
<dbReference type="EMBL" id="CAUYUJ010014393">
    <property type="protein sequence ID" value="CAK0840622.1"/>
    <property type="molecule type" value="Genomic_DNA"/>
</dbReference>
<feature type="region of interest" description="Disordered" evidence="1">
    <location>
        <begin position="78"/>
        <end position="99"/>
    </location>
</feature>
<feature type="non-terminal residue" evidence="3">
    <location>
        <position position="268"/>
    </location>
</feature>
<reference evidence="3" key="1">
    <citation type="submission" date="2023-10" db="EMBL/GenBank/DDBJ databases">
        <authorList>
            <person name="Chen Y."/>
            <person name="Shah S."/>
            <person name="Dougan E. K."/>
            <person name="Thang M."/>
            <person name="Chan C."/>
        </authorList>
    </citation>
    <scope>NUCLEOTIDE SEQUENCE [LARGE SCALE GENOMIC DNA]</scope>
</reference>
<feature type="region of interest" description="Disordered" evidence="1">
    <location>
        <begin position="25"/>
        <end position="47"/>
    </location>
</feature>
<gene>
    <name evidence="3" type="ORF">PCOR1329_LOCUS36017</name>
</gene>
<accession>A0ABN9T6D6</accession>
<evidence type="ECO:0000256" key="1">
    <source>
        <dbReference type="SAM" id="MobiDB-lite"/>
    </source>
</evidence>
<feature type="compositionally biased region" description="Low complexity" evidence="1">
    <location>
        <begin position="241"/>
        <end position="254"/>
    </location>
</feature>
<evidence type="ECO:0000313" key="3">
    <source>
        <dbReference type="EMBL" id="CAK0840622.1"/>
    </source>
</evidence>
<evidence type="ECO:0000256" key="2">
    <source>
        <dbReference type="SAM" id="SignalP"/>
    </source>
</evidence>
<feature type="compositionally biased region" description="Low complexity" evidence="1">
    <location>
        <begin position="78"/>
        <end position="93"/>
    </location>
</feature>
<organism evidence="3 4">
    <name type="scientific">Prorocentrum cordatum</name>
    <dbReference type="NCBI Taxonomy" id="2364126"/>
    <lineage>
        <taxon>Eukaryota</taxon>
        <taxon>Sar</taxon>
        <taxon>Alveolata</taxon>
        <taxon>Dinophyceae</taxon>
        <taxon>Prorocentrales</taxon>
        <taxon>Prorocentraceae</taxon>
        <taxon>Prorocentrum</taxon>
    </lineage>
</organism>
<name>A0ABN9T6D6_9DINO</name>
<feature type="compositionally biased region" description="Basic and acidic residues" evidence="1">
    <location>
        <begin position="229"/>
        <end position="240"/>
    </location>
</feature>
<dbReference type="Proteomes" id="UP001189429">
    <property type="component" value="Unassembled WGS sequence"/>
</dbReference>
<feature type="compositionally biased region" description="Low complexity" evidence="1">
    <location>
        <begin position="155"/>
        <end position="168"/>
    </location>
</feature>
<keyword evidence="2" id="KW-0732">Signal</keyword>
<comment type="caution">
    <text evidence="3">The sequence shown here is derived from an EMBL/GenBank/DDBJ whole genome shotgun (WGS) entry which is preliminary data.</text>
</comment>
<feature type="region of interest" description="Disordered" evidence="1">
    <location>
        <begin position="117"/>
        <end position="268"/>
    </location>
</feature>
<feature type="signal peptide" evidence="2">
    <location>
        <begin position="1"/>
        <end position="20"/>
    </location>
</feature>
<sequence>MRCARHAAAAVLLLVVGVPAVQPRARGSAAERPRASGVGAEQPMADAGADGLEAEYQRVLGFDEAEWPAESQRLRFAAPEAAAAGGAASSQSAEDVEEFETKVEKLSDAFREVDVEAARSKSAAKLAAAARPESAAEVAESASPSPWRPSWTTTALPLEEMPAEPAAAKSDLGEAARQDPTSDPEPAVTAGGPQAASEASAAPSESTVEAAAPAAGSMTQAELEEEFSEAFKEVDAEAARSKAAAEPAAAFESESAAKAEESASPSPW</sequence>
<feature type="compositionally biased region" description="Low complexity" evidence="1">
    <location>
        <begin position="190"/>
        <end position="217"/>
    </location>
</feature>
<protein>
    <submittedName>
        <fullName evidence="3">Uncharacterized protein</fullName>
    </submittedName>
</protein>
<keyword evidence="4" id="KW-1185">Reference proteome</keyword>
<evidence type="ECO:0000313" key="4">
    <source>
        <dbReference type="Proteomes" id="UP001189429"/>
    </source>
</evidence>
<feature type="chain" id="PRO_5045276478" evidence="2">
    <location>
        <begin position="21"/>
        <end position="268"/>
    </location>
</feature>